<keyword evidence="8" id="KW-1185">Reference proteome</keyword>
<feature type="compositionally biased region" description="Basic and acidic residues" evidence="6">
    <location>
        <begin position="10"/>
        <end position="19"/>
    </location>
</feature>
<dbReference type="PANTHER" id="PTHR45891:SF3">
    <property type="entry name" value="ZINC FINGER PROTEIN 2"/>
    <property type="match status" value="1"/>
</dbReference>
<evidence type="ECO:0000256" key="3">
    <source>
        <dbReference type="ARBA" id="ARBA00022737"/>
    </source>
</evidence>
<evidence type="ECO:0000259" key="7">
    <source>
        <dbReference type="PROSITE" id="PS50157"/>
    </source>
</evidence>
<organism evidence="8 9">
    <name type="scientific">Ditylenchus dipsaci</name>
    <dbReference type="NCBI Taxonomy" id="166011"/>
    <lineage>
        <taxon>Eukaryota</taxon>
        <taxon>Metazoa</taxon>
        <taxon>Ecdysozoa</taxon>
        <taxon>Nematoda</taxon>
        <taxon>Chromadorea</taxon>
        <taxon>Rhabditida</taxon>
        <taxon>Tylenchina</taxon>
        <taxon>Tylenchomorpha</taxon>
        <taxon>Sphaerularioidea</taxon>
        <taxon>Anguinidae</taxon>
        <taxon>Anguininae</taxon>
        <taxon>Ditylenchus</taxon>
    </lineage>
</organism>
<proteinExistence type="predicted"/>
<dbReference type="WBParaSite" id="jg25827">
    <property type="protein sequence ID" value="jg25827"/>
    <property type="gene ID" value="jg25827"/>
</dbReference>
<dbReference type="PANTHER" id="PTHR45891">
    <property type="entry name" value="ZINC FINGER HOMEOBOX PROTEIN"/>
    <property type="match status" value="1"/>
</dbReference>
<dbReference type="AlphaFoldDB" id="A0A915E1X8"/>
<evidence type="ECO:0000256" key="1">
    <source>
        <dbReference type="ARBA" id="ARBA00004123"/>
    </source>
</evidence>
<dbReference type="GO" id="GO:0000978">
    <property type="term" value="F:RNA polymerase II cis-regulatory region sequence-specific DNA binding"/>
    <property type="evidence" value="ECO:0007669"/>
    <property type="project" value="TreeGrafter"/>
</dbReference>
<sequence>MQDHIFTPSHIEKIKERGASLKGMTSNPAAASQDQFEQPQESHPNLRKPIPPLPTKRQFPSNQQSMGDAMAQFPYNLMGYGVPQAMPSMIYDPNLIGTPISMLQIPEPVMQQISSDLAKGKQASRFTQDGLKLVQLNSKVSEGDFLCASTMESEVGWACPQCSNVFQQESFLRNHQKLICQGCDGVFRLIQIHYECVPCHAKFGTQDEYRLHCDASTHKSVSHMLSASSSTSNSQTKPSEVLPQLLADKHKKLCSNIAAIIGYKSHSLLFDATLLATVINPPFQLFQKYFF</sequence>
<keyword evidence="3" id="KW-0677">Repeat</keyword>
<dbReference type="InterPro" id="IPR013087">
    <property type="entry name" value="Znf_C2H2_type"/>
</dbReference>
<reference evidence="9" key="1">
    <citation type="submission" date="2022-11" db="UniProtKB">
        <authorList>
            <consortium name="WormBaseParasite"/>
        </authorList>
    </citation>
    <scope>IDENTIFICATION</scope>
</reference>
<evidence type="ECO:0000256" key="6">
    <source>
        <dbReference type="SAM" id="MobiDB-lite"/>
    </source>
</evidence>
<dbReference type="Gene3D" id="3.30.160.60">
    <property type="entry name" value="Classic Zinc Finger"/>
    <property type="match status" value="1"/>
</dbReference>
<dbReference type="InterPro" id="IPR051968">
    <property type="entry name" value="ZnFinger_Homeobox_TR"/>
</dbReference>
<keyword evidence="4" id="KW-0862">Zinc</keyword>
<dbReference type="PROSITE" id="PS00028">
    <property type="entry name" value="ZINC_FINGER_C2H2_1"/>
    <property type="match status" value="1"/>
</dbReference>
<keyword evidence="5" id="KW-0863">Zinc-finger</keyword>
<dbReference type="GO" id="GO:0000981">
    <property type="term" value="F:DNA-binding transcription factor activity, RNA polymerase II-specific"/>
    <property type="evidence" value="ECO:0007669"/>
    <property type="project" value="TreeGrafter"/>
</dbReference>
<dbReference type="GO" id="GO:0008270">
    <property type="term" value="F:zinc ion binding"/>
    <property type="evidence" value="ECO:0007669"/>
    <property type="project" value="UniProtKB-KW"/>
</dbReference>
<comment type="subcellular location">
    <subcellularLocation>
        <location evidence="1">Nucleus</location>
    </subcellularLocation>
</comment>
<feature type="compositionally biased region" description="Polar residues" evidence="6">
    <location>
        <begin position="23"/>
        <end position="43"/>
    </location>
</feature>
<dbReference type="Proteomes" id="UP000887574">
    <property type="component" value="Unplaced"/>
</dbReference>
<evidence type="ECO:0000313" key="8">
    <source>
        <dbReference type="Proteomes" id="UP000887574"/>
    </source>
</evidence>
<feature type="domain" description="C2H2-type" evidence="7">
    <location>
        <begin position="157"/>
        <end position="178"/>
    </location>
</feature>
<protein>
    <submittedName>
        <fullName evidence="9">C2H2-type domain-containing protein</fullName>
    </submittedName>
</protein>
<evidence type="ECO:0000313" key="9">
    <source>
        <dbReference type="WBParaSite" id="jg25827"/>
    </source>
</evidence>
<dbReference type="GO" id="GO:0005634">
    <property type="term" value="C:nucleus"/>
    <property type="evidence" value="ECO:0007669"/>
    <property type="project" value="UniProtKB-SubCell"/>
</dbReference>
<dbReference type="PROSITE" id="PS50157">
    <property type="entry name" value="ZINC_FINGER_C2H2_2"/>
    <property type="match status" value="1"/>
</dbReference>
<evidence type="ECO:0000256" key="2">
    <source>
        <dbReference type="ARBA" id="ARBA00022723"/>
    </source>
</evidence>
<accession>A0A915E1X8</accession>
<name>A0A915E1X8_9BILA</name>
<evidence type="ECO:0000256" key="4">
    <source>
        <dbReference type="ARBA" id="ARBA00022833"/>
    </source>
</evidence>
<keyword evidence="2" id="KW-0479">Metal-binding</keyword>
<feature type="region of interest" description="Disordered" evidence="6">
    <location>
        <begin position="1"/>
        <end position="63"/>
    </location>
</feature>
<evidence type="ECO:0000256" key="5">
    <source>
        <dbReference type="PROSITE-ProRule" id="PRU00042"/>
    </source>
</evidence>